<evidence type="ECO:0000313" key="2">
    <source>
        <dbReference type="EMBL" id="RNE96857.1"/>
    </source>
</evidence>
<name>A0A422MUI7_9TRYP</name>
<feature type="region of interest" description="Disordered" evidence="1">
    <location>
        <begin position="37"/>
        <end position="58"/>
    </location>
</feature>
<protein>
    <submittedName>
        <fullName evidence="2">Uncharacterized protein</fullName>
    </submittedName>
</protein>
<dbReference type="AlphaFoldDB" id="A0A422MUI7"/>
<accession>A0A422MUI7</accession>
<dbReference type="EMBL" id="MKKU01001207">
    <property type="protein sequence ID" value="RNE96857.1"/>
    <property type="molecule type" value="Genomic_DNA"/>
</dbReference>
<organism evidence="2 3">
    <name type="scientific">Trypanosoma conorhini</name>
    <dbReference type="NCBI Taxonomy" id="83891"/>
    <lineage>
        <taxon>Eukaryota</taxon>
        <taxon>Discoba</taxon>
        <taxon>Euglenozoa</taxon>
        <taxon>Kinetoplastea</taxon>
        <taxon>Metakinetoplastina</taxon>
        <taxon>Trypanosomatida</taxon>
        <taxon>Trypanosomatidae</taxon>
        <taxon>Trypanosoma</taxon>
    </lineage>
</organism>
<proteinExistence type="predicted"/>
<evidence type="ECO:0000256" key="1">
    <source>
        <dbReference type="SAM" id="MobiDB-lite"/>
    </source>
</evidence>
<gene>
    <name evidence="2" type="ORF">Tco025E_09622</name>
</gene>
<sequence>MCRVCRPHWRRGDGRADRIFFAPRFRGVLGAAVGPTERAGEAANGGESDRGGSAGGRGSLLSRVALGWGRRASAEERGEGDVEMLRFAERPSASLKAFFTRCCIADTPPSTLVAAVCKKLCGFLARCAWRARGTARPQWRWSSSRTWVRRHGGASAASRRMGAWSRSFAFTATRCVSSPCCGAHCRLSPPRTSTRRTQREPPWQ</sequence>
<evidence type="ECO:0000313" key="3">
    <source>
        <dbReference type="Proteomes" id="UP000284403"/>
    </source>
</evidence>
<dbReference type="RefSeq" id="XP_029223452.1">
    <property type="nucleotide sequence ID" value="XM_029376433.1"/>
</dbReference>
<keyword evidence="3" id="KW-1185">Reference proteome</keyword>
<reference evidence="2 3" key="1">
    <citation type="journal article" date="2018" name="BMC Genomics">
        <title>Genomic comparison of Trypanosoma conorhini and Trypanosoma rangeli to Trypanosoma cruzi strains of high and low virulence.</title>
        <authorList>
            <person name="Bradwell K.R."/>
            <person name="Koparde V.N."/>
            <person name="Matveyev A.V."/>
            <person name="Serrano M.G."/>
            <person name="Alves J.M."/>
            <person name="Parikh H."/>
            <person name="Huang B."/>
            <person name="Lee V."/>
            <person name="Espinosa-Alvarez O."/>
            <person name="Ortiz P.A."/>
            <person name="Costa-Martins A.G."/>
            <person name="Teixeira M.M."/>
            <person name="Buck G.A."/>
        </authorList>
    </citation>
    <scope>NUCLEOTIDE SEQUENCE [LARGE SCALE GENOMIC DNA]</scope>
    <source>
        <strain evidence="2 3">025E</strain>
    </source>
</reference>
<comment type="caution">
    <text evidence="2">The sequence shown here is derived from an EMBL/GenBank/DDBJ whole genome shotgun (WGS) entry which is preliminary data.</text>
</comment>
<dbReference type="Proteomes" id="UP000284403">
    <property type="component" value="Unassembled WGS sequence"/>
</dbReference>
<dbReference type="GeneID" id="40323233"/>